<keyword evidence="1" id="KW-0812">Transmembrane</keyword>
<feature type="transmembrane region" description="Helical" evidence="1">
    <location>
        <begin position="86"/>
        <end position="106"/>
    </location>
</feature>
<organism evidence="2 3">
    <name type="scientific">Rarobacter faecitabidus</name>
    <dbReference type="NCBI Taxonomy" id="13243"/>
    <lineage>
        <taxon>Bacteria</taxon>
        <taxon>Bacillati</taxon>
        <taxon>Actinomycetota</taxon>
        <taxon>Actinomycetes</taxon>
        <taxon>Micrococcales</taxon>
        <taxon>Rarobacteraceae</taxon>
        <taxon>Rarobacter</taxon>
    </lineage>
</organism>
<reference evidence="2 3" key="1">
    <citation type="submission" date="2019-06" db="EMBL/GenBank/DDBJ databases">
        <title>Sequencing the genomes of 1000 actinobacteria strains.</title>
        <authorList>
            <person name="Klenk H.-P."/>
        </authorList>
    </citation>
    <scope>NUCLEOTIDE SEQUENCE [LARGE SCALE GENOMIC DNA]</scope>
    <source>
        <strain evidence="2 3">DSM 4813</strain>
    </source>
</reference>
<keyword evidence="3" id="KW-1185">Reference proteome</keyword>
<accession>A0A542ZVC4</accession>
<sequence>MRSAARTGRRARAEKSRPLRSAYGGVLGAYVARDSVLHRAPVLLKLALLAFISGSLALIASPWLALAGVLVGMGAGLIAGIRWRRVLFGAVRGMLALLPLALLVAWQRGPLAAAEVTGDILAAILLALAFTASTRADHLLDSIVRTLEPLRRFGVNPERASLLVGLMVRTIPVLVTVGVEVRDAARARGLSRSPRTFAGPFAVRAVGYAFSVGDAIAARAIEDE</sequence>
<comment type="caution">
    <text evidence="2">The sequence shown here is derived from an EMBL/GenBank/DDBJ whole genome shotgun (WGS) entry which is preliminary data.</text>
</comment>
<protein>
    <submittedName>
        <fullName evidence="2">Biotin transport system permease protein</fullName>
    </submittedName>
</protein>
<dbReference type="AlphaFoldDB" id="A0A542ZVC4"/>
<name>A0A542ZVC4_RARFA</name>
<dbReference type="OrthoDB" id="509049at2"/>
<evidence type="ECO:0000313" key="3">
    <source>
        <dbReference type="Proteomes" id="UP000315389"/>
    </source>
</evidence>
<keyword evidence="1" id="KW-1133">Transmembrane helix</keyword>
<proteinExistence type="predicted"/>
<evidence type="ECO:0000256" key="1">
    <source>
        <dbReference type="SAM" id="Phobius"/>
    </source>
</evidence>
<gene>
    <name evidence="2" type="ORF">FB461_0811</name>
</gene>
<dbReference type="Proteomes" id="UP000315389">
    <property type="component" value="Unassembled WGS sequence"/>
</dbReference>
<dbReference type="EMBL" id="VFOS01000001">
    <property type="protein sequence ID" value="TQL64313.1"/>
    <property type="molecule type" value="Genomic_DNA"/>
</dbReference>
<evidence type="ECO:0000313" key="2">
    <source>
        <dbReference type="EMBL" id="TQL64313.1"/>
    </source>
</evidence>
<feature type="transmembrane region" description="Helical" evidence="1">
    <location>
        <begin position="112"/>
        <end position="132"/>
    </location>
</feature>
<feature type="transmembrane region" description="Helical" evidence="1">
    <location>
        <begin position="46"/>
        <end position="79"/>
    </location>
</feature>
<keyword evidence="1" id="KW-0472">Membrane</keyword>
<dbReference type="RefSeq" id="WP_142119163.1">
    <property type="nucleotide sequence ID" value="NZ_BAAASV010000003.1"/>
</dbReference>